<keyword evidence="2" id="KW-0479">Metal-binding</keyword>
<dbReference type="EMBL" id="CAJVPZ010009538">
    <property type="protein sequence ID" value="CAG8610272.1"/>
    <property type="molecule type" value="Genomic_DNA"/>
</dbReference>
<dbReference type="GO" id="GO:0008270">
    <property type="term" value="F:zinc ion binding"/>
    <property type="evidence" value="ECO:0007669"/>
    <property type="project" value="UniProtKB-KW"/>
</dbReference>
<comment type="caution">
    <text evidence="7">The sequence shown here is derived from an EMBL/GenBank/DDBJ whole genome shotgun (WGS) entry which is preliminary data.</text>
</comment>
<sequence>MNNEYSNDMELEPENVLEPDDALELENVLEPDDALELENPDDIDLDELESNDTDGNEANEDSLQSSALLQTGNQILAKKRKKMKGRVAFKRIIEELDTQATVLSKDHLKDILINSEDKMLRNFRECALDSAEISYISFTTDMWTSSNGDPYIGLTFHWINDSFEVKEIIGNISYLPYPYTSECFLNKIIEILDSFKLKHITVSVEVNDNSLLRSYEEKELSSNEWEKVAELVKLLYPYEDMQIFTENKKNQTISEVRIEYLKLAANYYELDKLSDTASNDIMNEDIFSNPVDNPDDPEYSPTDNDHDDDYSTTSDLLNNDLDSSTDRPNNESSELKVKVIIKVNNSTPLAGKWFMFYSDTFDAFHYDLTKYTCEYLKNKKIDNYDLEISYKINGRGQLIALDDKHDFDSFITE</sequence>
<proteinExistence type="predicted"/>
<name>A0A9N9GJE8_9GLOM</name>
<evidence type="ECO:0000256" key="5">
    <source>
        <dbReference type="ARBA" id="ARBA00023242"/>
    </source>
</evidence>
<keyword evidence="8" id="KW-1185">Reference proteome</keyword>
<feature type="region of interest" description="Disordered" evidence="6">
    <location>
        <begin position="32"/>
        <end position="66"/>
    </location>
</feature>
<evidence type="ECO:0000256" key="3">
    <source>
        <dbReference type="ARBA" id="ARBA00022771"/>
    </source>
</evidence>
<comment type="subcellular location">
    <subcellularLocation>
        <location evidence="1">Nucleus</location>
    </subcellularLocation>
</comment>
<dbReference type="InterPro" id="IPR052035">
    <property type="entry name" value="ZnF_BED_domain_contain"/>
</dbReference>
<dbReference type="PANTHER" id="PTHR46481">
    <property type="entry name" value="ZINC FINGER BED DOMAIN-CONTAINING PROTEIN 4"/>
    <property type="match status" value="1"/>
</dbReference>
<keyword evidence="5" id="KW-0539">Nucleus</keyword>
<reference evidence="7" key="1">
    <citation type="submission" date="2021-06" db="EMBL/GenBank/DDBJ databases">
        <authorList>
            <person name="Kallberg Y."/>
            <person name="Tangrot J."/>
            <person name="Rosling A."/>
        </authorList>
    </citation>
    <scope>NUCLEOTIDE SEQUENCE</scope>
    <source>
        <strain evidence="7">IN212</strain>
    </source>
</reference>
<feature type="non-terminal residue" evidence="7">
    <location>
        <position position="413"/>
    </location>
</feature>
<feature type="compositionally biased region" description="Acidic residues" evidence="6">
    <location>
        <begin position="7"/>
        <end position="20"/>
    </location>
</feature>
<dbReference type="AlphaFoldDB" id="A0A9N9GJE8"/>
<keyword evidence="4" id="KW-0862">Zinc</keyword>
<evidence type="ECO:0000313" key="8">
    <source>
        <dbReference type="Proteomes" id="UP000789396"/>
    </source>
</evidence>
<evidence type="ECO:0000256" key="1">
    <source>
        <dbReference type="ARBA" id="ARBA00004123"/>
    </source>
</evidence>
<gene>
    <name evidence="7" type="ORF">RFULGI_LOCUS6952</name>
</gene>
<dbReference type="PANTHER" id="PTHR46481:SF10">
    <property type="entry name" value="ZINC FINGER BED DOMAIN-CONTAINING PROTEIN 39"/>
    <property type="match status" value="1"/>
</dbReference>
<dbReference type="OrthoDB" id="4035947at2759"/>
<evidence type="ECO:0000256" key="6">
    <source>
        <dbReference type="SAM" id="MobiDB-lite"/>
    </source>
</evidence>
<dbReference type="InterPro" id="IPR012337">
    <property type="entry name" value="RNaseH-like_sf"/>
</dbReference>
<dbReference type="SUPFAM" id="SSF53098">
    <property type="entry name" value="Ribonuclease H-like"/>
    <property type="match status" value="1"/>
</dbReference>
<organism evidence="7 8">
    <name type="scientific">Racocetra fulgida</name>
    <dbReference type="NCBI Taxonomy" id="60492"/>
    <lineage>
        <taxon>Eukaryota</taxon>
        <taxon>Fungi</taxon>
        <taxon>Fungi incertae sedis</taxon>
        <taxon>Mucoromycota</taxon>
        <taxon>Glomeromycotina</taxon>
        <taxon>Glomeromycetes</taxon>
        <taxon>Diversisporales</taxon>
        <taxon>Gigasporaceae</taxon>
        <taxon>Racocetra</taxon>
    </lineage>
</organism>
<keyword evidence="3" id="KW-0863">Zinc-finger</keyword>
<protein>
    <submittedName>
        <fullName evidence="7">1037_t:CDS:1</fullName>
    </submittedName>
</protein>
<dbReference type="Proteomes" id="UP000789396">
    <property type="component" value="Unassembled WGS sequence"/>
</dbReference>
<accession>A0A9N9GJE8</accession>
<evidence type="ECO:0000256" key="4">
    <source>
        <dbReference type="ARBA" id="ARBA00022833"/>
    </source>
</evidence>
<feature type="region of interest" description="Disordered" evidence="6">
    <location>
        <begin position="1"/>
        <end position="20"/>
    </location>
</feature>
<evidence type="ECO:0000313" key="7">
    <source>
        <dbReference type="EMBL" id="CAG8610272.1"/>
    </source>
</evidence>
<feature type="region of interest" description="Disordered" evidence="6">
    <location>
        <begin position="284"/>
        <end position="330"/>
    </location>
</feature>
<feature type="compositionally biased region" description="Low complexity" evidence="6">
    <location>
        <begin position="311"/>
        <end position="322"/>
    </location>
</feature>
<evidence type="ECO:0000256" key="2">
    <source>
        <dbReference type="ARBA" id="ARBA00022723"/>
    </source>
</evidence>
<dbReference type="GO" id="GO:0005634">
    <property type="term" value="C:nucleus"/>
    <property type="evidence" value="ECO:0007669"/>
    <property type="project" value="UniProtKB-SubCell"/>
</dbReference>
<feature type="compositionally biased region" description="Acidic residues" evidence="6">
    <location>
        <begin position="32"/>
        <end position="60"/>
    </location>
</feature>